<protein>
    <submittedName>
        <fullName evidence="2">Glycosyltransferase family 2 protein</fullName>
    </submittedName>
</protein>
<accession>A0ABW8NLV8</accession>
<organism evidence="2 3">
    <name type="scientific">Oceanobacter antarcticus</name>
    <dbReference type="NCBI Taxonomy" id="3133425"/>
    <lineage>
        <taxon>Bacteria</taxon>
        <taxon>Pseudomonadati</taxon>
        <taxon>Pseudomonadota</taxon>
        <taxon>Gammaproteobacteria</taxon>
        <taxon>Oceanospirillales</taxon>
        <taxon>Oceanospirillaceae</taxon>
        <taxon>Oceanobacter</taxon>
    </lineage>
</organism>
<gene>
    <name evidence="2" type="ORF">WG929_16280</name>
</gene>
<evidence type="ECO:0000259" key="1">
    <source>
        <dbReference type="Pfam" id="PF00535"/>
    </source>
</evidence>
<dbReference type="Proteomes" id="UP001620597">
    <property type="component" value="Unassembled WGS sequence"/>
</dbReference>
<dbReference type="PANTHER" id="PTHR10859">
    <property type="entry name" value="GLYCOSYL TRANSFERASE"/>
    <property type="match status" value="1"/>
</dbReference>
<comment type="caution">
    <text evidence="2">The sequence shown here is derived from an EMBL/GenBank/DDBJ whole genome shotgun (WGS) entry which is preliminary data.</text>
</comment>
<dbReference type="InterPro" id="IPR001173">
    <property type="entry name" value="Glyco_trans_2-like"/>
</dbReference>
<evidence type="ECO:0000313" key="2">
    <source>
        <dbReference type="EMBL" id="MFK4753971.1"/>
    </source>
</evidence>
<proteinExistence type="predicted"/>
<sequence length="252" mass="28397">MSYCFIIPCYNHSTTLQATLTGLQPYHLPIVVIDDGSAAEHGVRIRQVCDGFNNVELLTKTVNAGKGAAVISAIQLASQRGYSHALQVDADGQHNLDDIPRLIERSRAHPEALVSGQPLYDSSVPKARLYGRYATHVWVWIETLSLTIPDSMCGFRVYPLAAFVALSNKVRIGRRMDFDTEVMVRLYWQGTPVLFIPTRVIYPEGGTSNFRVWRDNLMISWMHTRLFFGMLVRLPMLLGRKLRPAAALQKRP</sequence>
<dbReference type="RefSeq" id="WP_416206943.1">
    <property type="nucleotide sequence ID" value="NZ_JBBKTX010000022.1"/>
</dbReference>
<feature type="domain" description="Glycosyltransferase 2-like" evidence="1">
    <location>
        <begin position="5"/>
        <end position="126"/>
    </location>
</feature>
<dbReference type="PANTHER" id="PTHR10859:SF91">
    <property type="entry name" value="DOLICHYL-PHOSPHATE BETA-GLUCOSYLTRANSFERASE"/>
    <property type="match status" value="1"/>
</dbReference>
<dbReference type="CDD" id="cd04179">
    <property type="entry name" value="DPM_DPG-synthase_like"/>
    <property type="match status" value="1"/>
</dbReference>
<name>A0ABW8NLV8_9GAMM</name>
<dbReference type="InterPro" id="IPR029044">
    <property type="entry name" value="Nucleotide-diphossugar_trans"/>
</dbReference>
<dbReference type="Gene3D" id="3.90.550.10">
    <property type="entry name" value="Spore Coat Polysaccharide Biosynthesis Protein SpsA, Chain A"/>
    <property type="match status" value="1"/>
</dbReference>
<evidence type="ECO:0000313" key="3">
    <source>
        <dbReference type="Proteomes" id="UP001620597"/>
    </source>
</evidence>
<dbReference type="SUPFAM" id="SSF53448">
    <property type="entry name" value="Nucleotide-diphospho-sugar transferases"/>
    <property type="match status" value="1"/>
</dbReference>
<dbReference type="Pfam" id="PF00535">
    <property type="entry name" value="Glycos_transf_2"/>
    <property type="match status" value="1"/>
</dbReference>
<keyword evidence="3" id="KW-1185">Reference proteome</keyword>
<dbReference type="EMBL" id="JBBKTX010000022">
    <property type="protein sequence ID" value="MFK4753971.1"/>
    <property type="molecule type" value="Genomic_DNA"/>
</dbReference>
<reference evidence="2 3" key="1">
    <citation type="submission" date="2024-03" db="EMBL/GenBank/DDBJ databases">
        <title>High-quality draft genome sequence of Oceanobacter sp. wDCs-4.</title>
        <authorList>
            <person name="Dong C."/>
        </authorList>
    </citation>
    <scope>NUCLEOTIDE SEQUENCE [LARGE SCALE GENOMIC DNA]</scope>
    <source>
        <strain evidence="3">wDCs-4</strain>
    </source>
</reference>